<feature type="region of interest" description="Disordered" evidence="1">
    <location>
        <begin position="50"/>
        <end position="69"/>
    </location>
</feature>
<evidence type="ECO:0000313" key="3">
    <source>
        <dbReference type="EMBL" id="QVV90347.1"/>
    </source>
</evidence>
<keyword evidence="4" id="KW-1185">Reference proteome</keyword>
<gene>
    <name evidence="3" type="ORF">KHC33_07655</name>
</gene>
<sequence>MVAIVYQTDKRSGITYAYESISHWDKEKKQSRAKRTLIGRVDKITGEIVPTDGRNRKKQDVKVPAKPGPKPVSIAQRSFFGATFLLDEIGEQLGITKDLKQCFPDTYLQILSIAYYLVLEDSTPLYRFDKWGMLHRHPYRKNLGSQRISELFGSITEEDKQKFFSLQGKRRCENEFWAYDTTSLSSYSETLKQVQFGFNKEHDPLPQLNLALVFGEESNLPIYYRKLAGNIPDSKTVRRLLEELDIRGYSKVKLVMDCGFYSEDNINDLYRNHVKFLISVKMSLAFIRKELDPIYDYIQGFENFNDKYGLYCSTVRTVWHYSQERPYKGEILQEERRLYIHYYYNIEKAAEDKMAFDRKIYALKQELEMDNRIPEHEKLYQKYFICKTTAKRGTKATVNEEAVKTAKRYFGFFSLITNETMDVVTALEVYRNKDVVEKAFGNLKERLNMRRTLVSSEKSLDGKLFVQFVALIYLSYIKKQMQVTDLLKKYTLPSLLDKLDVIECFHQPGRTLQVGEILDEQKRLYHELGVRPPSSL</sequence>
<accession>A0A8E7B4J0</accession>
<evidence type="ECO:0000256" key="1">
    <source>
        <dbReference type="SAM" id="MobiDB-lite"/>
    </source>
</evidence>
<dbReference type="GO" id="GO:0006313">
    <property type="term" value="P:DNA transposition"/>
    <property type="evidence" value="ECO:0007669"/>
    <property type="project" value="InterPro"/>
</dbReference>
<dbReference type="InterPro" id="IPR002559">
    <property type="entry name" value="Transposase_11"/>
</dbReference>
<evidence type="ECO:0000259" key="2">
    <source>
        <dbReference type="Pfam" id="PF01609"/>
    </source>
</evidence>
<dbReference type="KEGG" id="mrtj:KHC33_07655"/>
<dbReference type="GeneID" id="65097049"/>
<dbReference type="PANTHER" id="PTHR34614">
    <property type="match status" value="1"/>
</dbReference>
<feature type="domain" description="Transposase IS4-like" evidence="2">
    <location>
        <begin position="204"/>
        <end position="471"/>
    </location>
</feature>
<dbReference type="EMBL" id="CP075546">
    <property type="protein sequence ID" value="QVV90347.1"/>
    <property type="molecule type" value="Genomic_DNA"/>
</dbReference>
<reference evidence="3 4" key="1">
    <citation type="submission" date="2021-05" db="EMBL/GenBank/DDBJ databases">
        <title>A novel Methanospirillum isolate from a pyrite-forming mixed culture.</title>
        <authorList>
            <person name="Bunk B."/>
            <person name="Sproer C."/>
            <person name="Spring S."/>
            <person name="Pester M."/>
        </authorList>
    </citation>
    <scope>NUCLEOTIDE SEQUENCE [LARGE SCALE GENOMIC DNA]</scope>
    <source>
        <strain evidence="3 4">J.3.6.1-F.2.7.3</strain>
    </source>
</reference>
<organism evidence="3 4">
    <name type="scientific">Methanospirillum purgamenti</name>
    <dbReference type="NCBI Taxonomy" id="2834276"/>
    <lineage>
        <taxon>Archaea</taxon>
        <taxon>Methanobacteriati</taxon>
        <taxon>Methanobacteriota</taxon>
        <taxon>Stenosarchaea group</taxon>
        <taxon>Methanomicrobia</taxon>
        <taxon>Methanomicrobiales</taxon>
        <taxon>Methanospirillaceae</taxon>
        <taxon>Methanospirillum</taxon>
    </lineage>
</organism>
<evidence type="ECO:0000313" key="4">
    <source>
        <dbReference type="Proteomes" id="UP000680656"/>
    </source>
</evidence>
<dbReference type="InterPro" id="IPR047654">
    <property type="entry name" value="IS1634_transpos"/>
</dbReference>
<proteinExistence type="predicted"/>
<protein>
    <submittedName>
        <fullName evidence="3">IS1634 family transposase</fullName>
    </submittedName>
</protein>
<dbReference type="NCBIfam" id="NF033559">
    <property type="entry name" value="transpos_IS1634"/>
    <property type="match status" value="1"/>
</dbReference>
<name>A0A8E7B4J0_9EURY</name>
<dbReference type="Pfam" id="PF01609">
    <property type="entry name" value="DDE_Tnp_1"/>
    <property type="match status" value="1"/>
</dbReference>
<dbReference type="RefSeq" id="WP_214421118.1">
    <property type="nucleotide sequence ID" value="NZ_CP075546.1"/>
</dbReference>
<dbReference type="Proteomes" id="UP000680656">
    <property type="component" value="Chromosome"/>
</dbReference>
<dbReference type="PANTHER" id="PTHR34614:SF2">
    <property type="entry name" value="TRANSPOSASE IS4-LIKE DOMAIN-CONTAINING PROTEIN"/>
    <property type="match status" value="1"/>
</dbReference>
<dbReference type="GO" id="GO:0003677">
    <property type="term" value="F:DNA binding"/>
    <property type="evidence" value="ECO:0007669"/>
    <property type="project" value="InterPro"/>
</dbReference>
<dbReference type="AlphaFoldDB" id="A0A8E7B4J0"/>
<dbReference type="GO" id="GO:0004803">
    <property type="term" value="F:transposase activity"/>
    <property type="evidence" value="ECO:0007669"/>
    <property type="project" value="InterPro"/>
</dbReference>